<keyword evidence="2" id="KW-1185">Reference proteome</keyword>
<name>A0ABP0T7M4_9BRYO</name>
<reference evidence="1 2" key="1">
    <citation type="submission" date="2024-02" db="EMBL/GenBank/DDBJ databases">
        <authorList>
            <consortium name="ELIXIR-Norway"/>
            <consortium name="Elixir Norway"/>
        </authorList>
    </citation>
    <scope>NUCLEOTIDE SEQUENCE [LARGE SCALE GENOMIC DNA]</scope>
</reference>
<evidence type="ECO:0000313" key="2">
    <source>
        <dbReference type="Proteomes" id="UP001497512"/>
    </source>
</evidence>
<evidence type="ECO:0000313" key="1">
    <source>
        <dbReference type="EMBL" id="CAK9189499.1"/>
    </source>
</evidence>
<proteinExistence type="predicted"/>
<accession>A0ABP0T7M4</accession>
<sequence>MAVFIWGITRMFEAFRSPCINHKWRSKGLEHPCYPPFWVKNCREFYADKGMSATGKNLLWFYFIGFLQYSGLTESRCVLIWWDRVLGGIRMSASTAKSVRSEHLMAPDVYSFGMICHELDWMDSFQRVPHFRL</sequence>
<protein>
    <submittedName>
        <fullName evidence="1">Uncharacterized protein</fullName>
    </submittedName>
</protein>
<gene>
    <name evidence="1" type="ORF">CSSPTR1EN2_LOCUS150</name>
</gene>
<dbReference type="EMBL" id="OZ019893">
    <property type="protein sequence ID" value="CAK9189499.1"/>
    <property type="molecule type" value="Genomic_DNA"/>
</dbReference>
<dbReference type="Proteomes" id="UP001497512">
    <property type="component" value="Chromosome 1"/>
</dbReference>
<organism evidence="1 2">
    <name type="scientific">Sphagnum troendelagicum</name>
    <dbReference type="NCBI Taxonomy" id="128251"/>
    <lineage>
        <taxon>Eukaryota</taxon>
        <taxon>Viridiplantae</taxon>
        <taxon>Streptophyta</taxon>
        <taxon>Embryophyta</taxon>
        <taxon>Bryophyta</taxon>
        <taxon>Sphagnophytina</taxon>
        <taxon>Sphagnopsida</taxon>
        <taxon>Sphagnales</taxon>
        <taxon>Sphagnaceae</taxon>
        <taxon>Sphagnum</taxon>
    </lineage>
</organism>